<dbReference type="SFLD" id="SFLDS00003">
    <property type="entry name" value="Haloacid_Dehalogenase"/>
    <property type="match status" value="1"/>
</dbReference>
<dbReference type="AlphaFoldDB" id="A0A0X3ALJ3"/>
<protein>
    <recommendedName>
        <fullName evidence="4">phosphoglycolate phosphatase</fullName>
        <ecNumber evidence="4">3.1.3.18</ecNumber>
    </recommendedName>
</protein>
<evidence type="ECO:0000256" key="2">
    <source>
        <dbReference type="ARBA" id="ARBA00004818"/>
    </source>
</evidence>
<dbReference type="RefSeq" id="WP_055425264.1">
    <property type="nucleotide sequence ID" value="NZ_FCOR01000005.1"/>
</dbReference>
<dbReference type="PANTHER" id="PTHR43434:SF1">
    <property type="entry name" value="PHOSPHOGLYCOLATE PHOSPHATASE"/>
    <property type="match status" value="1"/>
</dbReference>
<dbReference type="PROSITE" id="PS01228">
    <property type="entry name" value="COF_1"/>
    <property type="match status" value="1"/>
</dbReference>
<evidence type="ECO:0000256" key="3">
    <source>
        <dbReference type="ARBA" id="ARBA00006171"/>
    </source>
</evidence>
<dbReference type="InterPro" id="IPR006439">
    <property type="entry name" value="HAD-SF_hydro_IA"/>
</dbReference>
<accession>A0A0X3ALJ3</accession>
<comment type="similarity">
    <text evidence="3">Belongs to the HAD-like hydrolase superfamily. CbbY/CbbZ/Gph/YieH family.</text>
</comment>
<dbReference type="Proteomes" id="UP000182761">
    <property type="component" value="Unassembled WGS sequence"/>
</dbReference>
<sequence length="220" mass="24814">MIKLAIFDLDGTLLNTLNDLADSCNYILEKNHFPVHTLDSYKYFVGTGVTKLIERALPSELKNNSGEVERVKKEFIEYYSTHSASKTAPYNGVIEMLKTLNSMNIKLAVASNKFIEGTQSLVKKYFYEINFSSVLGQRAHVPMKPNPQIVYDIMNEIGINNKEEILYIGDTGTDMQTAVNSGIKSVGVLWGFRSEEELKEFGAEYIVSKPDEIIKLIKNI</sequence>
<dbReference type="GO" id="GO:0005829">
    <property type="term" value="C:cytosol"/>
    <property type="evidence" value="ECO:0007669"/>
    <property type="project" value="TreeGrafter"/>
</dbReference>
<dbReference type="GO" id="GO:0006281">
    <property type="term" value="P:DNA repair"/>
    <property type="evidence" value="ECO:0007669"/>
    <property type="project" value="TreeGrafter"/>
</dbReference>
<evidence type="ECO:0000313" key="5">
    <source>
        <dbReference type="EMBL" id="CVK16049.1"/>
    </source>
</evidence>
<gene>
    <name evidence="5" type="ORF">Ga0061079_1053</name>
</gene>
<comment type="catalytic activity">
    <reaction evidence="1">
        <text>2-phosphoglycolate + H2O = glycolate + phosphate</text>
        <dbReference type="Rhea" id="RHEA:14369"/>
        <dbReference type="ChEBI" id="CHEBI:15377"/>
        <dbReference type="ChEBI" id="CHEBI:29805"/>
        <dbReference type="ChEBI" id="CHEBI:43474"/>
        <dbReference type="ChEBI" id="CHEBI:58033"/>
        <dbReference type="EC" id="3.1.3.18"/>
    </reaction>
</comment>
<evidence type="ECO:0000256" key="4">
    <source>
        <dbReference type="ARBA" id="ARBA00013078"/>
    </source>
</evidence>
<organism evidence="5 6">
    <name type="scientific">Apibacter mensalis</name>
    <dbReference type="NCBI Taxonomy" id="1586267"/>
    <lineage>
        <taxon>Bacteria</taxon>
        <taxon>Pseudomonadati</taxon>
        <taxon>Bacteroidota</taxon>
        <taxon>Flavobacteriia</taxon>
        <taxon>Flavobacteriales</taxon>
        <taxon>Weeksellaceae</taxon>
        <taxon>Apibacter</taxon>
    </lineage>
</organism>
<dbReference type="SFLD" id="SFLDG01129">
    <property type="entry name" value="C1.5:_HAD__Beta-PGM__Phosphata"/>
    <property type="match status" value="1"/>
</dbReference>
<evidence type="ECO:0000256" key="1">
    <source>
        <dbReference type="ARBA" id="ARBA00000830"/>
    </source>
</evidence>
<dbReference type="InterPro" id="IPR041492">
    <property type="entry name" value="HAD_2"/>
</dbReference>
<keyword evidence="6" id="KW-1185">Reference proteome</keyword>
<dbReference type="SUPFAM" id="SSF56784">
    <property type="entry name" value="HAD-like"/>
    <property type="match status" value="1"/>
</dbReference>
<dbReference type="Pfam" id="PF13419">
    <property type="entry name" value="HAD_2"/>
    <property type="match status" value="1"/>
</dbReference>
<dbReference type="SFLD" id="SFLDG01135">
    <property type="entry name" value="C1.5.6:_HAD__Beta-PGM__Phospha"/>
    <property type="match status" value="1"/>
</dbReference>
<dbReference type="Gene3D" id="1.10.150.240">
    <property type="entry name" value="Putative phosphatase, domain 2"/>
    <property type="match status" value="1"/>
</dbReference>
<dbReference type="Gene3D" id="3.40.50.1000">
    <property type="entry name" value="HAD superfamily/HAD-like"/>
    <property type="match status" value="1"/>
</dbReference>
<dbReference type="STRING" id="1586267.GCA_001418685_00888"/>
<reference evidence="5 6" key="1">
    <citation type="submission" date="2016-01" db="EMBL/GenBank/DDBJ databases">
        <authorList>
            <person name="McClelland M."/>
            <person name="Jain A."/>
            <person name="Saraogi P."/>
            <person name="Mendelson R."/>
            <person name="Westerman R."/>
            <person name="SanMiguel P."/>
            <person name="Csonka L."/>
        </authorList>
    </citation>
    <scope>NUCLEOTIDE SEQUENCE [LARGE SCALE GENOMIC DNA]</scope>
    <source>
        <strain evidence="5 6">R-53146</strain>
    </source>
</reference>
<dbReference type="OrthoDB" id="9807630at2"/>
<dbReference type="PRINTS" id="PR00413">
    <property type="entry name" value="HADHALOGNASE"/>
</dbReference>
<dbReference type="GO" id="GO:0008967">
    <property type="term" value="F:phosphoglycolate phosphatase activity"/>
    <property type="evidence" value="ECO:0007669"/>
    <property type="project" value="UniProtKB-EC"/>
</dbReference>
<comment type="pathway">
    <text evidence="2">Organic acid metabolism; glycolate biosynthesis; glycolate from 2-phosphoglycolate: step 1/1.</text>
</comment>
<dbReference type="EMBL" id="FCOR01000005">
    <property type="protein sequence ID" value="CVK16049.1"/>
    <property type="molecule type" value="Genomic_DNA"/>
</dbReference>
<dbReference type="InterPro" id="IPR050155">
    <property type="entry name" value="HAD-like_hydrolase_sf"/>
</dbReference>
<dbReference type="NCBIfam" id="TIGR01549">
    <property type="entry name" value="HAD-SF-IA-v1"/>
    <property type="match status" value="1"/>
</dbReference>
<dbReference type="PANTHER" id="PTHR43434">
    <property type="entry name" value="PHOSPHOGLYCOLATE PHOSPHATASE"/>
    <property type="match status" value="1"/>
</dbReference>
<dbReference type="InterPro" id="IPR023214">
    <property type="entry name" value="HAD_sf"/>
</dbReference>
<proteinExistence type="inferred from homology"/>
<dbReference type="EC" id="3.1.3.18" evidence="4"/>
<dbReference type="InterPro" id="IPR036412">
    <property type="entry name" value="HAD-like_sf"/>
</dbReference>
<evidence type="ECO:0000313" key="6">
    <source>
        <dbReference type="Proteomes" id="UP000182761"/>
    </source>
</evidence>
<name>A0A0X3ALJ3_9FLAO</name>
<dbReference type="InterPro" id="IPR023198">
    <property type="entry name" value="PGP-like_dom2"/>
</dbReference>